<comment type="caution">
    <text evidence="6">The sequence shown here is derived from an EMBL/GenBank/DDBJ whole genome shotgun (WGS) entry which is preliminary data.</text>
</comment>
<dbReference type="GO" id="GO:0004526">
    <property type="term" value="F:ribonuclease P activity"/>
    <property type="evidence" value="ECO:0007669"/>
    <property type="project" value="InterPro"/>
</dbReference>
<dbReference type="SUPFAM" id="SSF54211">
    <property type="entry name" value="Ribosomal protein S5 domain 2-like"/>
    <property type="match status" value="1"/>
</dbReference>
<dbReference type="InterPro" id="IPR000100">
    <property type="entry name" value="RNase_P"/>
</dbReference>
<keyword evidence="5" id="KW-0694">RNA-binding</keyword>
<keyword evidence="4" id="KW-0378">Hydrolase</keyword>
<dbReference type="AlphaFoldDB" id="A0A4S1ZS71"/>
<proteinExistence type="predicted"/>
<evidence type="ECO:0000313" key="7">
    <source>
        <dbReference type="Proteomes" id="UP000306630"/>
    </source>
</evidence>
<evidence type="ECO:0000256" key="4">
    <source>
        <dbReference type="ARBA" id="ARBA00022801"/>
    </source>
</evidence>
<dbReference type="Gene3D" id="3.30.230.10">
    <property type="match status" value="1"/>
</dbReference>
<dbReference type="InterPro" id="IPR020568">
    <property type="entry name" value="Ribosomal_Su5_D2-typ_SF"/>
</dbReference>
<evidence type="ECO:0000256" key="5">
    <source>
        <dbReference type="ARBA" id="ARBA00022884"/>
    </source>
</evidence>
<protein>
    <submittedName>
        <fullName evidence="6">Ribonuclease P protein component</fullName>
    </submittedName>
</protein>
<dbReference type="GO" id="GO:0008033">
    <property type="term" value="P:tRNA processing"/>
    <property type="evidence" value="ECO:0007669"/>
    <property type="project" value="UniProtKB-KW"/>
</dbReference>
<evidence type="ECO:0000256" key="2">
    <source>
        <dbReference type="ARBA" id="ARBA00022722"/>
    </source>
</evidence>
<dbReference type="Pfam" id="PF00825">
    <property type="entry name" value="Ribonuclease_P"/>
    <property type="match status" value="1"/>
</dbReference>
<gene>
    <name evidence="6" type="ORF">E5333_02435</name>
</gene>
<organism evidence="6 7">
    <name type="scientific">Muribaculum intestinale</name>
    <dbReference type="NCBI Taxonomy" id="1796646"/>
    <lineage>
        <taxon>Bacteria</taxon>
        <taxon>Pseudomonadati</taxon>
        <taxon>Bacteroidota</taxon>
        <taxon>Bacteroidia</taxon>
        <taxon>Bacteroidales</taxon>
        <taxon>Muribaculaceae</taxon>
        <taxon>Muribaculum</taxon>
    </lineage>
</organism>
<accession>A0A4S1ZS71</accession>
<evidence type="ECO:0000313" key="6">
    <source>
        <dbReference type="EMBL" id="TGY75873.1"/>
    </source>
</evidence>
<keyword evidence="1" id="KW-0819">tRNA processing</keyword>
<dbReference type="RefSeq" id="WP_135956859.1">
    <property type="nucleotide sequence ID" value="NZ_CAPAIF010000001.1"/>
</dbReference>
<dbReference type="EMBL" id="SRYD01000007">
    <property type="protein sequence ID" value="TGY75873.1"/>
    <property type="molecule type" value="Genomic_DNA"/>
</dbReference>
<reference evidence="6 7" key="1">
    <citation type="submission" date="2019-04" db="EMBL/GenBank/DDBJ databases">
        <title>Microbes associate with the intestines of laboratory mice.</title>
        <authorList>
            <person name="Navarre W."/>
            <person name="Wong E."/>
            <person name="Huang K."/>
            <person name="Tropini C."/>
            <person name="Ng K."/>
            <person name="Yu B."/>
        </authorList>
    </citation>
    <scope>NUCLEOTIDE SEQUENCE [LARGE SCALE GENOMIC DNA]</scope>
    <source>
        <strain evidence="6 7">NM06_A21</strain>
    </source>
</reference>
<name>A0A4S1ZS71_9BACT</name>
<keyword evidence="3" id="KW-0255">Endonuclease</keyword>
<dbReference type="Proteomes" id="UP000306630">
    <property type="component" value="Unassembled WGS sequence"/>
</dbReference>
<evidence type="ECO:0000256" key="3">
    <source>
        <dbReference type="ARBA" id="ARBA00022759"/>
    </source>
</evidence>
<dbReference type="GO" id="GO:0000049">
    <property type="term" value="F:tRNA binding"/>
    <property type="evidence" value="ECO:0007669"/>
    <property type="project" value="InterPro"/>
</dbReference>
<sequence>MVNISQHTFRLYKREKLCSDTAIDLLFSRQGGGQAALSFPLRVVWRHNQSRSGGAQFMISVPKKRLRHAVDRVAMRRLIREAYRLNRRHLGEAIDMPVDIAFAYVADRHTDFRRVSHAMIKSLRRIAKSVLPDGYDSETDNSTRDKVQQ</sequence>
<evidence type="ECO:0000256" key="1">
    <source>
        <dbReference type="ARBA" id="ARBA00022694"/>
    </source>
</evidence>
<dbReference type="InterPro" id="IPR014721">
    <property type="entry name" value="Ribsml_uS5_D2-typ_fold_subgr"/>
</dbReference>
<keyword evidence="2" id="KW-0540">Nuclease</keyword>